<evidence type="ECO:0000256" key="2">
    <source>
        <dbReference type="ARBA" id="ARBA00009853"/>
    </source>
</evidence>
<dbReference type="EMBL" id="JACIJS010000005">
    <property type="protein sequence ID" value="MBB5515814.1"/>
    <property type="molecule type" value="Genomic_DNA"/>
</dbReference>
<evidence type="ECO:0000259" key="7">
    <source>
        <dbReference type="Pfam" id="PF00892"/>
    </source>
</evidence>
<feature type="transmembrane region" description="Helical" evidence="6">
    <location>
        <begin position="147"/>
        <end position="167"/>
    </location>
</feature>
<evidence type="ECO:0000256" key="3">
    <source>
        <dbReference type="ARBA" id="ARBA00022692"/>
    </source>
</evidence>
<evidence type="ECO:0000313" key="8">
    <source>
        <dbReference type="EMBL" id="MBB5515814.1"/>
    </source>
</evidence>
<keyword evidence="3 6" id="KW-0812">Transmembrane</keyword>
<dbReference type="SUPFAM" id="SSF103481">
    <property type="entry name" value="Multidrug resistance efflux transporter EmrE"/>
    <property type="match status" value="2"/>
</dbReference>
<sequence>MPKTAPLRAALWMIGATLSFSSMALAGRAIAVELDTFELMLFRSLIGVVIITTIAVAMKRTAEIERRDMPLHLFRNIGHFTGQNLWFFAVAVIPLAQLFALEFTTPLWIALLAPIFLGEKYTRARLLAVAIGFLGILLVAQPGQIEISGGVIAAAGSAIGFAVSLMVTKRLTQRGHSVLNILFWLTVTQSIFALVCAGYDGDIALPSLNGLPFVVIVSVAGLSAHFCITTALSLAPATFVAPLDFIRLPLIGLVGYLFYNETINLVMVIGAVLILSANLVNLRAEQRRQNVRA</sequence>
<comment type="caution">
    <text evidence="8">The sequence shown here is derived from an EMBL/GenBank/DDBJ whole genome shotgun (WGS) entry which is preliminary data.</text>
</comment>
<feature type="domain" description="EamA" evidence="7">
    <location>
        <begin position="150"/>
        <end position="279"/>
    </location>
</feature>
<dbReference type="Proteomes" id="UP000553766">
    <property type="component" value="Unassembled WGS sequence"/>
</dbReference>
<keyword evidence="4 6" id="KW-1133">Transmembrane helix</keyword>
<dbReference type="InterPro" id="IPR000620">
    <property type="entry name" value="EamA_dom"/>
</dbReference>
<reference evidence="8 9" key="1">
    <citation type="submission" date="2020-08" db="EMBL/GenBank/DDBJ databases">
        <title>Genomic Encyclopedia of Type Strains, Phase IV (KMG-IV): sequencing the most valuable type-strain genomes for metagenomic binning, comparative biology and taxonomic classification.</title>
        <authorList>
            <person name="Goeker M."/>
        </authorList>
    </citation>
    <scope>NUCLEOTIDE SEQUENCE [LARGE SCALE GENOMIC DNA]</scope>
    <source>
        <strain evidence="8 9">DSM 103377</strain>
    </source>
</reference>
<dbReference type="PANTHER" id="PTHR22911">
    <property type="entry name" value="ACYL-MALONYL CONDENSING ENZYME-RELATED"/>
    <property type="match status" value="1"/>
</dbReference>
<gene>
    <name evidence="8" type="ORF">FHS89_001834</name>
</gene>
<feature type="domain" description="EamA" evidence="7">
    <location>
        <begin position="8"/>
        <end position="139"/>
    </location>
</feature>
<dbReference type="GO" id="GO:0016020">
    <property type="term" value="C:membrane"/>
    <property type="evidence" value="ECO:0007669"/>
    <property type="project" value="UniProtKB-SubCell"/>
</dbReference>
<evidence type="ECO:0000256" key="5">
    <source>
        <dbReference type="ARBA" id="ARBA00023136"/>
    </source>
</evidence>
<feature type="transmembrane region" description="Helical" evidence="6">
    <location>
        <begin position="179"/>
        <end position="199"/>
    </location>
</feature>
<feature type="transmembrane region" description="Helical" evidence="6">
    <location>
        <begin position="124"/>
        <end position="141"/>
    </location>
</feature>
<dbReference type="PANTHER" id="PTHR22911:SF6">
    <property type="entry name" value="SOLUTE CARRIER FAMILY 35 MEMBER G1"/>
    <property type="match status" value="1"/>
</dbReference>
<proteinExistence type="inferred from homology"/>
<dbReference type="AlphaFoldDB" id="A0A840WZE2"/>
<evidence type="ECO:0000313" key="9">
    <source>
        <dbReference type="Proteomes" id="UP000553766"/>
    </source>
</evidence>
<dbReference type="Pfam" id="PF00892">
    <property type="entry name" value="EamA"/>
    <property type="match status" value="2"/>
</dbReference>
<feature type="transmembrane region" description="Helical" evidence="6">
    <location>
        <begin position="211"/>
        <end position="232"/>
    </location>
</feature>
<protein>
    <submittedName>
        <fullName evidence="8">Drug/metabolite transporter (DMT)-like permease</fullName>
    </submittedName>
</protein>
<evidence type="ECO:0000256" key="4">
    <source>
        <dbReference type="ARBA" id="ARBA00022989"/>
    </source>
</evidence>
<dbReference type="InterPro" id="IPR037185">
    <property type="entry name" value="EmrE-like"/>
</dbReference>
<feature type="transmembrane region" description="Helical" evidence="6">
    <location>
        <begin position="265"/>
        <end position="282"/>
    </location>
</feature>
<keyword evidence="9" id="KW-1185">Reference proteome</keyword>
<comment type="similarity">
    <text evidence="2">Belongs to the drug/metabolite transporter (DMT) superfamily. 10 TMS drug/metabolite exporter (DME) (TC 2.A.7.3) family.</text>
</comment>
<feature type="transmembrane region" description="Helical" evidence="6">
    <location>
        <begin position="99"/>
        <end position="117"/>
    </location>
</feature>
<name>A0A840WZE2_9RHOB</name>
<dbReference type="RefSeq" id="WP_184010860.1">
    <property type="nucleotide sequence ID" value="NZ_JACIJS010000005.1"/>
</dbReference>
<feature type="transmembrane region" description="Helical" evidence="6">
    <location>
        <begin position="41"/>
        <end position="61"/>
    </location>
</feature>
<organism evidence="8 9">
    <name type="scientific">Rubricella aquisinus</name>
    <dbReference type="NCBI Taxonomy" id="2028108"/>
    <lineage>
        <taxon>Bacteria</taxon>
        <taxon>Pseudomonadati</taxon>
        <taxon>Pseudomonadota</taxon>
        <taxon>Alphaproteobacteria</taxon>
        <taxon>Rhodobacterales</taxon>
        <taxon>Paracoccaceae</taxon>
        <taxon>Rubricella</taxon>
    </lineage>
</organism>
<evidence type="ECO:0000256" key="6">
    <source>
        <dbReference type="SAM" id="Phobius"/>
    </source>
</evidence>
<feature type="transmembrane region" description="Helical" evidence="6">
    <location>
        <begin position="239"/>
        <end position="259"/>
    </location>
</feature>
<keyword evidence="5 6" id="KW-0472">Membrane</keyword>
<accession>A0A840WZE2</accession>
<comment type="subcellular location">
    <subcellularLocation>
        <location evidence="1">Membrane</location>
        <topology evidence="1">Multi-pass membrane protein</topology>
    </subcellularLocation>
</comment>
<evidence type="ECO:0000256" key="1">
    <source>
        <dbReference type="ARBA" id="ARBA00004141"/>
    </source>
</evidence>